<accession>A0ABR4RG03</accession>
<protein>
    <submittedName>
        <fullName evidence="1">Uncharacterized protein</fullName>
    </submittedName>
</protein>
<comment type="caution">
    <text evidence="1">The sequence shown here is derived from an EMBL/GenBank/DDBJ whole genome shotgun (WGS) entry which is preliminary data.</text>
</comment>
<organism evidence="1 2">
    <name type="scientific">Bordetella bronchiseptica 00-P-2796</name>
    <dbReference type="NCBI Taxonomy" id="1331199"/>
    <lineage>
        <taxon>Bacteria</taxon>
        <taxon>Pseudomonadati</taxon>
        <taxon>Pseudomonadota</taxon>
        <taxon>Betaproteobacteria</taxon>
        <taxon>Burkholderiales</taxon>
        <taxon>Alcaligenaceae</taxon>
        <taxon>Bordetella</taxon>
    </lineage>
</organism>
<sequence length="80" mass="9238">MPGGARGAPAAGYYLKVNYHVFRHWLIARRRPARSCVLWCFTPRAASNQKKRSRHKLFICRRRGFAAGRGVSRRRRAARA</sequence>
<proteinExistence type="predicted"/>
<evidence type="ECO:0000313" key="1">
    <source>
        <dbReference type="EMBL" id="KCV35452.1"/>
    </source>
</evidence>
<dbReference type="EMBL" id="JGWH01000086">
    <property type="protein sequence ID" value="KCV35452.1"/>
    <property type="molecule type" value="Genomic_DNA"/>
</dbReference>
<name>A0ABR4RG03_BORBO</name>
<evidence type="ECO:0000313" key="2">
    <source>
        <dbReference type="Proteomes" id="UP000025756"/>
    </source>
</evidence>
<dbReference type="Proteomes" id="UP000025756">
    <property type="component" value="Unassembled WGS sequence"/>
</dbReference>
<gene>
    <name evidence="1" type="ORF">L490_0762</name>
</gene>
<reference evidence="1 2" key="1">
    <citation type="submission" date="2014-03" db="EMBL/GenBank/DDBJ databases">
        <title>Genome sequence of Bordetella bronchiseptica.</title>
        <authorList>
            <person name="Harvill E."/>
            <person name="Goodfield L.L."/>
            <person name="Ivanov Y.V."/>
            <person name="Meyer J.A."/>
            <person name="Muse S.J."/>
            <person name="Jacobs N."/>
            <person name="Bendor L."/>
            <person name="Smallridge W.E."/>
            <person name="Brinkac L.M."/>
            <person name="Sanka R."/>
            <person name="Kim M."/>
            <person name="Losada L."/>
        </authorList>
    </citation>
    <scope>NUCLEOTIDE SEQUENCE [LARGE SCALE GENOMIC DNA]</scope>
    <source>
        <strain evidence="1 2">00-P-2796</strain>
    </source>
</reference>
<keyword evidence="2" id="KW-1185">Reference proteome</keyword>